<reference evidence="2 3" key="1">
    <citation type="journal article" date="2024" name="Ann. Entomol. Soc. Am.">
        <title>Genomic analyses of the southern and eastern yellowjacket wasps (Hymenoptera: Vespidae) reveal evolutionary signatures of social life.</title>
        <authorList>
            <person name="Catto M.A."/>
            <person name="Caine P.B."/>
            <person name="Orr S.E."/>
            <person name="Hunt B.G."/>
            <person name="Goodisman M.A.D."/>
        </authorList>
    </citation>
    <scope>NUCLEOTIDE SEQUENCE [LARGE SCALE GENOMIC DNA]</scope>
    <source>
        <strain evidence="2">232</strain>
        <tissue evidence="2">Head and thorax</tissue>
    </source>
</reference>
<name>A0ABD2AMU9_VESMC</name>
<dbReference type="AlphaFoldDB" id="A0ABD2AMU9"/>
<dbReference type="EMBL" id="JAYRBN010000116">
    <property type="protein sequence ID" value="KAL2721949.1"/>
    <property type="molecule type" value="Genomic_DNA"/>
</dbReference>
<proteinExistence type="predicted"/>
<evidence type="ECO:0000313" key="2">
    <source>
        <dbReference type="EMBL" id="KAL2721949.1"/>
    </source>
</evidence>
<organism evidence="2 3">
    <name type="scientific">Vespula maculifrons</name>
    <name type="common">Eastern yellow jacket</name>
    <name type="synonym">Wasp</name>
    <dbReference type="NCBI Taxonomy" id="7453"/>
    <lineage>
        <taxon>Eukaryota</taxon>
        <taxon>Metazoa</taxon>
        <taxon>Ecdysozoa</taxon>
        <taxon>Arthropoda</taxon>
        <taxon>Hexapoda</taxon>
        <taxon>Insecta</taxon>
        <taxon>Pterygota</taxon>
        <taxon>Neoptera</taxon>
        <taxon>Endopterygota</taxon>
        <taxon>Hymenoptera</taxon>
        <taxon>Apocrita</taxon>
        <taxon>Aculeata</taxon>
        <taxon>Vespoidea</taxon>
        <taxon>Vespidae</taxon>
        <taxon>Vespinae</taxon>
        <taxon>Vespula</taxon>
    </lineage>
</organism>
<evidence type="ECO:0000313" key="3">
    <source>
        <dbReference type="Proteomes" id="UP001607303"/>
    </source>
</evidence>
<protein>
    <submittedName>
        <fullName evidence="2">Uncharacterized protein</fullName>
    </submittedName>
</protein>
<accession>A0ABD2AMU9</accession>
<feature type="region of interest" description="Disordered" evidence="1">
    <location>
        <begin position="21"/>
        <end position="48"/>
    </location>
</feature>
<dbReference type="Proteomes" id="UP001607303">
    <property type="component" value="Unassembled WGS sequence"/>
</dbReference>
<gene>
    <name evidence="2" type="ORF">V1477_020769</name>
</gene>
<sequence>MANERGLKILLEKERGIKKSVEERILREEEENEKGDGEEEEEEKEKEEKWRKMVDAGYDNGGSLSVLARYPGVRVILETGWGTDSE</sequence>
<evidence type="ECO:0000256" key="1">
    <source>
        <dbReference type="SAM" id="MobiDB-lite"/>
    </source>
</evidence>
<comment type="caution">
    <text evidence="2">The sequence shown here is derived from an EMBL/GenBank/DDBJ whole genome shotgun (WGS) entry which is preliminary data.</text>
</comment>
<keyword evidence="3" id="KW-1185">Reference proteome</keyword>
<feature type="compositionally biased region" description="Acidic residues" evidence="1">
    <location>
        <begin position="28"/>
        <end position="45"/>
    </location>
</feature>